<protein>
    <submittedName>
        <fullName evidence="9">M28 family peptidase</fullName>
    </submittedName>
</protein>
<feature type="binding site" evidence="8">
    <location>
        <position position="186"/>
    </location>
    <ligand>
        <name>Zn(2+)</name>
        <dbReference type="ChEBI" id="CHEBI:29105"/>
        <label>1</label>
    </ligand>
</feature>
<dbReference type="RefSeq" id="WP_186603833.1">
    <property type="nucleotide sequence ID" value="NZ_JABWRP020000009.1"/>
</dbReference>
<evidence type="ECO:0000256" key="6">
    <source>
        <dbReference type="PIRNR" id="PIRNR001123"/>
    </source>
</evidence>
<comment type="similarity">
    <text evidence="1 6">Belongs to the peptidase M42 family.</text>
</comment>
<evidence type="ECO:0000313" key="11">
    <source>
        <dbReference type="Proteomes" id="UP000628137"/>
    </source>
</evidence>
<dbReference type="SUPFAM" id="SSF53187">
    <property type="entry name" value="Zn-dependent exopeptidases"/>
    <property type="match status" value="1"/>
</dbReference>
<dbReference type="PIRSF" id="PIRSF001123">
    <property type="entry name" value="PepA_GA"/>
    <property type="match status" value="1"/>
</dbReference>
<evidence type="ECO:0000256" key="5">
    <source>
        <dbReference type="ARBA" id="ARBA00022801"/>
    </source>
</evidence>
<sequence length="358" mass="38201">MDIEALLTELLNARGPGGQEDEVRAICVRALKDVCDEAYVDRAGNVIGVVRASRACDPDAAIRVMAHLDEIAMIVKNVRADGTLEVLALGGAQPISFGVCPVDILGDEKTLPGVRSYGSMHNSGRTSNGRDVLAGNVQWKDVYVVTRTSKTELEQAGVRPGTRVVLSQHWRKPFQVNDCVAAHFLDDRAPLTAVIHCARLLHQRRQQLQQDVWFVLTTLEEESNAGALYAASRLPGETTIAVEVGPVLEEYGTQLSVNPIINTGDQKGYYSRPVVQALIAASRRAGYAPQSALLVDFASDASAVLSTGIDAQAGCIAIPTENTHGFEMVPVEGISACAATLVEYLTGSTAGGPQRTPA</sequence>
<keyword evidence="11" id="KW-1185">Reference proteome</keyword>
<evidence type="ECO:0000256" key="4">
    <source>
        <dbReference type="ARBA" id="ARBA00022723"/>
    </source>
</evidence>
<keyword evidence="2" id="KW-0031">Aminopeptidase</keyword>
<dbReference type="InterPro" id="IPR008007">
    <property type="entry name" value="Peptidase_M42"/>
</dbReference>
<dbReference type="Gene3D" id="2.40.30.40">
    <property type="entry name" value="Peptidase M42, domain 2"/>
    <property type="match status" value="1"/>
</dbReference>
<feature type="binding site" evidence="8">
    <location>
        <position position="243"/>
    </location>
    <ligand>
        <name>Zn(2+)</name>
        <dbReference type="ChEBI" id="CHEBI:29105"/>
        <label>1</label>
    </ligand>
</feature>
<evidence type="ECO:0000256" key="7">
    <source>
        <dbReference type="PIRSR" id="PIRSR001123-1"/>
    </source>
</evidence>
<dbReference type="PANTHER" id="PTHR32481">
    <property type="entry name" value="AMINOPEPTIDASE"/>
    <property type="match status" value="1"/>
</dbReference>
<dbReference type="SUPFAM" id="SSF101821">
    <property type="entry name" value="Aminopeptidase/glucanase lid domain"/>
    <property type="match status" value="1"/>
</dbReference>
<dbReference type="PANTHER" id="PTHR32481:SF0">
    <property type="entry name" value="AMINOPEPTIDASE YPDE-RELATED"/>
    <property type="match status" value="1"/>
</dbReference>
<keyword evidence="5" id="KW-0378">Hydrolase</keyword>
<reference evidence="9" key="2">
    <citation type="submission" date="2020-07" db="EMBL/GenBank/DDBJ databases">
        <authorList>
            <person name="Lood C."/>
            <person name="Girard L."/>
        </authorList>
    </citation>
    <scope>NUCLEOTIDE SEQUENCE</scope>
    <source>
        <strain evidence="9">RW4S2</strain>
    </source>
</reference>
<evidence type="ECO:0000256" key="2">
    <source>
        <dbReference type="ARBA" id="ARBA00022438"/>
    </source>
</evidence>
<keyword evidence="3" id="KW-0645">Protease</keyword>
<accession>A0A923GMD8</accession>
<feature type="binding site" evidence="8">
    <location>
        <position position="221"/>
    </location>
    <ligand>
        <name>Zn(2+)</name>
        <dbReference type="ChEBI" id="CHEBI:29105"/>
        <label>2</label>
    </ligand>
</feature>
<dbReference type="EMBL" id="JABWRP020000009">
    <property type="protein sequence ID" value="MBV4542180.1"/>
    <property type="molecule type" value="Genomic_DNA"/>
</dbReference>
<dbReference type="EMBL" id="JABWRP010000020">
    <property type="protein sequence ID" value="MBC3472910.1"/>
    <property type="molecule type" value="Genomic_DNA"/>
</dbReference>
<feature type="active site" description="Proton acceptor" evidence="7">
    <location>
        <position position="220"/>
    </location>
</feature>
<organism evidence="9">
    <name type="scientific">Pseudomonas vlassakiae</name>
    <dbReference type="NCBI Taxonomy" id="485888"/>
    <lineage>
        <taxon>Bacteria</taxon>
        <taxon>Pseudomonadati</taxon>
        <taxon>Pseudomonadota</taxon>
        <taxon>Gammaproteobacteria</taxon>
        <taxon>Pseudomonadales</taxon>
        <taxon>Pseudomonadaceae</taxon>
        <taxon>Pseudomonas</taxon>
    </lineage>
</organism>
<evidence type="ECO:0000313" key="10">
    <source>
        <dbReference type="EMBL" id="MBV4542180.1"/>
    </source>
</evidence>
<dbReference type="GO" id="GO:0006508">
    <property type="term" value="P:proteolysis"/>
    <property type="evidence" value="ECO:0007669"/>
    <property type="project" value="UniProtKB-KW"/>
</dbReference>
<dbReference type="Proteomes" id="UP000628137">
    <property type="component" value="Unassembled WGS sequence"/>
</dbReference>
<dbReference type="AlphaFoldDB" id="A0A923GMD8"/>
<comment type="cofactor">
    <cofactor evidence="8">
        <name>a divalent metal cation</name>
        <dbReference type="ChEBI" id="CHEBI:60240"/>
    </cofactor>
    <text evidence="8">Binds 2 divalent metal cations per subunit.</text>
</comment>
<evidence type="ECO:0000313" key="9">
    <source>
        <dbReference type="EMBL" id="MBC3472910.1"/>
    </source>
</evidence>
<feature type="binding site" evidence="8">
    <location>
        <position position="324"/>
    </location>
    <ligand>
        <name>Zn(2+)</name>
        <dbReference type="ChEBI" id="CHEBI:29105"/>
        <label>2</label>
    </ligand>
</feature>
<dbReference type="GO" id="GO:0004177">
    <property type="term" value="F:aminopeptidase activity"/>
    <property type="evidence" value="ECO:0007669"/>
    <property type="project" value="UniProtKB-UniRule"/>
</dbReference>
<evidence type="ECO:0000256" key="1">
    <source>
        <dbReference type="ARBA" id="ARBA00006272"/>
    </source>
</evidence>
<reference evidence="9 11" key="1">
    <citation type="journal article" date="2020" name="Microorganisms">
        <title>Reliable Identification of Environmental Pseudomonas Isolates Using the rpoD Gene.</title>
        <authorList>
            <consortium name="The Broad Institute Genome Sequencing Platform"/>
            <person name="Girard L."/>
            <person name="Lood C."/>
            <person name="Rokni-Zadeh H."/>
            <person name="van Noort V."/>
            <person name="Lavigne R."/>
            <person name="De Mot R."/>
        </authorList>
    </citation>
    <scope>NUCLEOTIDE SEQUENCE</scope>
    <source>
        <strain evidence="9 11">RW4S2</strain>
    </source>
</reference>
<dbReference type="Gene3D" id="3.40.630.10">
    <property type="entry name" value="Zn peptidases"/>
    <property type="match status" value="1"/>
</dbReference>
<evidence type="ECO:0000256" key="8">
    <source>
        <dbReference type="PIRSR" id="PIRSR001123-2"/>
    </source>
</evidence>
<reference evidence="10" key="3">
    <citation type="submission" date="2021-06" db="EMBL/GenBank/DDBJ databases">
        <title>Updating the genus Pseudomonas: Description of 43 new species and partition of the Pseudomonas putida group.</title>
        <authorList>
            <person name="Girard L."/>
            <person name="Lood C."/>
            <person name="Vandamme P."/>
            <person name="Rokni-Zadeh H."/>
            <person name="Van Noort V."/>
            <person name="Hofte M."/>
            <person name="Lavigne R."/>
            <person name="De Mot R."/>
        </authorList>
    </citation>
    <scope>NUCLEOTIDE SEQUENCE</scope>
    <source>
        <strain evidence="10">RW4S2</strain>
    </source>
</reference>
<feature type="binding site" evidence="8">
    <location>
        <position position="67"/>
    </location>
    <ligand>
        <name>Zn(2+)</name>
        <dbReference type="ChEBI" id="CHEBI:29105"/>
        <label>1</label>
    </ligand>
</feature>
<evidence type="ECO:0000256" key="3">
    <source>
        <dbReference type="ARBA" id="ARBA00022670"/>
    </source>
</evidence>
<proteinExistence type="inferred from homology"/>
<keyword evidence="4 8" id="KW-0479">Metal-binding</keyword>
<dbReference type="InterPro" id="IPR051464">
    <property type="entry name" value="Peptidase_M42_aminopept"/>
</dbReference>
<name>A0A923GMD8_9PSED</name>
<dbReference type="InterPro" id="IPR023367">
    <property type="entry name" value="Peptidase_M42_dom2"/>
</dbReference>
<dbReference type="GO" id="GO:0046872">
    <property type="term" value="F:metal ion binding"/>
    <property type="evidence" value="ECO:0007669"/>
    <property type="project" value="UniProtKB-UniRule"/>
</dbReference>
<gene>
    <name evidence="10" type="ORF">HU738_014115</name>
    <name evidence="9" type="ORF">HU738_20330</name>
</gene>
<comment type="caution">
    <text evidence="9">The sequence shown here is derived from an EMBL/GenBank/DDBJ whole genome shotgun (WGS) entry which is preliminary data.</text>
</comment>
<dbReference type="Pfam" id="PF05343">
    <property type="entry name" value="Peptidase_M42"/>
    <property type="match status" value="1"/>
</dbReference>
<feature type="binding site" evidence="8">
    <location>
        <position position="186"/>
    </location>
    <ligand>
        <name>Zn(2+)</name>
        <dbReference type="ChEBI" id="CHEBI:29105"/>
        <label>2</label>
    </ligand>
</feature>